<feature type="domain" description="DNA methylase adenine-specific" evidence="2">
    <location>
        <begin position="308"/>
        <end position="591"/>
    </location>
</feature>
<evidence type="ECO:0000313" key="4">
    <source>
        <dbReference type="EMBL" id="KKW17237.1"/>
    </source>
</evidence>
<name>A0A0G1YQG4_9BACT</name>
<accession>A0A0G1YQG4</accession>
<evidence type="ECO:0000259" key="2">
    <source>
        <dbReference type="Pfam" id="PF02384"/>
    </source>
</evidence>
<dbReference type="Pfam" id="PF13588">
    <property type="entry name" value="HSDR_N_2"/>
    <property type="match status" value="1"/>
</dbReference>
<dbReference type="Gene3D" id="3.40.50.150">
    <property type="entry name" value="Vaccinia Virus protein VP39"/>
    <property type="match status" value="1"/>
</dbReference>
<dbReference type="InterPro" id="IPR029464">
    <property type="entry name" value="HSDR_N"/>
</dbReference>
<comment type="caution">
    <text evidence="4">The sequence shown here is derived from an EMBL/GenBank/DDBJ whole genome shotgun (WGS) entry which is preliminary data.</text>
</comment>
<dbReference type="PATRIC" id="fig|1619043.3.peg.269"/>
<keyword evidence="4" id="KW-0808">Transferase</keyword>
<feature type="region of interest" description="Disordered" evidence="1">
    <location>
        <begin position="627"/>
        <end position="646"/>
    </location>
</feature>
<gene>
    <name evidence="4" type="ORF">UY58_C0008G0013</name>
</gene>
<dbReference type="PANTHER" id="PTHR42998:SF1">
    <property type="entry name" value="TYPE I RESTRICTION ENZYME HINDI METHYLASE SUBUNIT"/>
    <property type="match status" value="1"/>
</dbReference>
<dbReference type="InterPro" id="IPR029063">
    <property type="entry name" value="SAM-dependent_MTases_sf"/>
</dbReference>
<protein>
    <submittedName>
        <fullName evidence="4">Type I restriction modification system, N-6 DNA Methylase</fullName>
    </submittedName>
</protein>
<dbReference type="InterPro" id="IPR052916">
    <property type="entry name" value="Type-I_RE_MTase_Subunit"/>
</dbReference>
<evidence type="ECO:0000313" key="5">
    <source>
        <dbReference type="Proteomes" id="UP000033982"/>
    </source>
</evidence>
<dbReference type="GO" id="GO:0008170">
    <property type="term" value="F:N-methyltransferase activity"/>
    <property type="evidence" value="ECO:0007669"/>
    <property type="project" value="InterPro"/>
</dbReference>
<reference evidence="4 5" key="1">
    <citation type="journal article" date="2015" name="Nature">
        <title>rRNA introns, odd ribosomes, and small enigmatic genomes across a large radiation of phyla.</title>
        <authorList>
            <person name="Brown C.T."/>
            <person name="Hug L.A."/>
            <person name="Thomas B.C."/>
            <person name="Sharon I."/>
            <person name="Castelle C.J."/>
            <person name="Singh A."/>
            <person name="Wilkins M.J."/>
            <person name="Williams K.H."/>
            <person name="Banfield J.F."/>
        </authorList>
    </citation>
    <scope>NUCLEOTIDE SEQUENCE [LARGE SCALE GENOMIC DNA]</scope>
</reference>
<dbReference type="EMBL" id="LCQN01000008">
    <property type="protein sequence ID" value="KKW17237.1"/>
    <property type="molecule type" value="Genomic_DNA"/>
</dbReference>
<dbReference type="PRINTS" id="PR00507">
    <property type="entry name" value="N12N6MTFRASE"/>
</dbReference>
<feature type="domain" description="Type I restriction enzyme R protein N-terminal" evidence="3">
    <location>
        <begin position="56"/>
        <end position="164"/>
    </location>
</feature>
<evidence type="ECO:0000259" key="3">
    <source>
        <dbReference type="Pfam" id="PF13588"/>
    </source>
</evidence>
<evidence type="ECO:0000256" key="1">
    <source>
        <dbReference type="SAM" id="MobiDB-lite"/>
    </source>
</evidence>
<dbReference type="PANTHER" id="PTHR42998">
    <property type="entry name" value="TYPE I RESTRICTION ENZYME HINDVIIP M PROTEIN-RELATED"/>
    <property type="match status" value="1"/>
</dbReference>
<dbReference type="InterPro" id="IPR003356">
    <property type="entry name" value="DNA_methylase_A-5"/>
</dbReference>
<proteinExistence type="predicted"/>
<sequence length="784" mass="89621">MPQFSIDEIFKSQDTKHRLTLFKAEDIQWLETQLFEKNGKPYLKCLASDKDRPAKPEEIVRQLWIKKLLEEFHYPKARFKIEYAVWFGSGVSDKSADIVIMHADGEHAYIIFEVKKPKREDGLKQLKSYAQAEGSPIVAWSNGENLVILHREEPNVYSQITSIPTVDQTLQDVITEQWTIEKLTVENRLVRERLSLKKIILDLEDLVLANAEGIDDSFDEVFKLIYAKLYDEWAATNDRTRNHKIQFRIYGESPRELYDKINGLFNQAKNKWRGIFGRDESIRLKPEHLLTCVSFLQDVKLFNANLQVIDEAFEYLITEVAKGKKGQYFTPRWVIDMCVKMLNPRIHERVIDTACGSSGFTVHSIFWVAGDQFTTNGLPPAITEYAGTMVYAIDSSPKAVKIAKALNLIAGDGKSNVYELNSLNPPKWSEEGKAAFRPLLTRFDNTAEDEQNQREFQFFDLDILMTNPPFAGGISEREILRQYRLAERNGRTVSKIGRDILFIERNLNFLKQGGRMAIVLPQGRLNNTNDLSIRNFLFGKTRILAVVGLHGNTFKPHTGTKTSVIFLQKYTDEEIAEIRAVQNRHAAEWDNHLTELNALSAKPELAEDDLRPLLLSFLQAEFEGAEAAENGEGQTTEEDTQTESDDELVERIENLQKQLDELPPRAKGKTALKRALVETHHKLASRSLKGQVEYLRQDEKLLTRYREVWLADKAAEELDYPIFFAVSDKGGKDNSGDPIYKKDANGELALDSHGHLIVDHDLDEIAEAFVAFAKEQGFDFWTEG</sequence>
<dbReference type="AlphaFoldDB" id="A0A0G1YQG4"/>
<keyword evidence="4" id="KW-0489">Methyltransferase</keyword>
<dbReference type="Pfam" id="PF02384">
    <property type="entry name" value="N6_Mtase"/>
    <property type="match status" value="1"/>
</dbReference>
<feature type="compositionally biased region" description="Acidic residues" evidence="1">
    <location>
        <begin position="635"/>
        <end position="646"/>
    </location>
</feature>
<dbReference type="GO" id="GO:0003677">
    <property type="term" value="F:DNA binding"/>
    <property type="evidence" value="ECO:0007669"/>
    <property type="project" value="InterPro"/>
</dbReference>
<dbReference type="GO" id="GO:0032259">
    <property type="term" value="P:methylation"/>
    <property type="evidence" value="ECO:0007669"/>
    <property type="project" value="UniProtKB-KW"/>
</dbReference>
<dbReference type="Proteomes" id="UP000033982">
    <property type="component" value="Unassembled WGS sequence"/>
</dbReference>
<organism evidence="4 5">
    <name type="scientific">Candidatus Magasanikbacteria bacterium GW2011_GWA2_50_22</name>
    <dbReference type="NCBI Taxonomy" id="1619043"/>
    <lineage>
        <taxon>Bacteria</taxon>
        <taxon>Candidatus Magasanikiibacteriota</taxon>
    </lineage>
</organism>
<dbReference type="SUPFAM" id="SSF53335">
    <property type="entry name" value="S-adenosyl-L-methionine-dependent methyltransferases"/>
    <property type="match status" value="1"/>
</dbReference>